<dbReference type="EMBL" id="JALLPJ020001417">
    <property type="protein sequence ID" value="KAL3764562.1"/>
    <property type="molecule type" value="Genomic_DNA"/>
</dbReference>
<dbReference type="Proteomes" id="UP001530400">
    <property type="component" value="Unassembled WGS sequence"/>
</dbReference>
<protein>
    <submittedName>
        <fullName evidence="2">Uncharacterized protein</fullName>
    </submittedName>
</protein>
<feature type="chain" id="PRO_5044769601" evidence="1">
    <location>
        <begin position="23"/>
        <end position="188"/>
    </location>
</feature>
<reference evidence="2 3" key="1">
    <citation type="submission" date="2024-10" db="EMBL/GenBank/DDBJ databases">
        <title>Updated reference genomes for cyclostephanoid diatoms.</title>
        <authorList>
            <person name="Roberts W.R."/>
            <person name="Alverson A.J."/>
        </authorList>
    </citation>
    <scope>NUCLEOTIDE SEQUENCE [LARGE SCALE GENOMIC DNA]</scope>
    <source>
        <strain evidence="2 3">AJA010-31</strain>
    </source>
</reference>
<organism evidence="2 3">
    <name type="scientific">Cyclotella atomus</name>
    <dbReference type="NCBI Taxonomy" id="382360"/>
    <lineage>
        <taxon>Eukaryota</taxon>
        <taxon>Sar</taxon>
        <taxon>Stramenopiles</taxon>
        <taxon>Ochrophyta</taxon>
        <taxon>Bacillariophyta</taxon>
        <taxon>Coscinodiscophyceae</taxon>
        <taxon>Thalassiosirophycidae</taxon>
        <taxon>Stephanodiscales</taxon>
        <taxon>Stephanodiscaceae</taxon>
        <taxon>Cyclotella</taxon>
    </lineage>
</organism>
<dbReference type="AlphaFoldDB" id="A0ABD3MLP7"/>
<evidence type="ECO:0000313" key="3">
    <source>
        <dbReference type="Proteomes" id="UP001530400"/>
    </source>
</evidence>
<feature type="signal peptide" evidence="1">
    <location>
        <begin position="1"/>
        <end position="22"/>
    </location>
</feature>
<keyword evidence="3" id="KW-1185">Reference proteome</keyword>
<sequence>MIASIPIIQAFALLLTIGSASAYINHDHTWNFNCAATGQTTTATLITRLDTDEPGITTYDIGASITWGDESSDGDDYTLAVGEIHKITFEHVFKADGGQQKITLKYRRYEIPAENTALGESYAAIGSTRTEIVEVSDDECIVVDGDDADALKFTKNGENSADAFDGHYLMLSVAGYLLFQWFSINLEK</sequence>
<proteinExistence type="predicted"/>
<evidence type="ECO:0000313" key="2">
    <source>
        <dbReference type="EMBL" id="KAL3764562.1"/>
    </source>
</evidence>
<keyword evidence="1" id="KW-0732">Signal</keyword>
<gene>
    <name evidence="2" type="ORF">ACHAWO_007933</name>
</gene>
<name>A0ABD3MLP7_9STRA</name>
<accession>A0ABD3MLP7</accession>
<comment type="caution">
    <text evidence="2">The sequence shown here is derived from an EMBL/GenBank/DDBJ whole genome shotgun (WGS) entry which is preliminary data.</text>
</comment>
<evidence type="ECO:0000256" key="1">
    <source>
        <dbReference type="SAM" id="SignalP"/>
    </source>
</evidence>